<keyword evidence="2" id="KW-0964">Secreted</keyword>
<keyword evidence="4" id="KW-0843">Virulence</keyword>
<evidence type="ECO:0000256" key="6">
    <source>
        <dbReference type="ARBA" id="ARBA00023180"/>
    </source>
</evidence>
<dbReference type="Pfam" id="PF00089">
    <property type="entry name" value="Trypsin"/>
    <property type="match status" value="1"/>
</dbReference>
<evidence type="ECO:0000256" key="7">
    <source>
        <dbReference type="SAM" id="SignalP"/>
    </source>
</evidence>
<dbReference type="OrthoDB" id="73427at2759"/>
<comment type="subcellular location">
    <subcellularLocation>
        <location evidence="1">Secreted</location>
    </subcellularLocation>
</comment>
<evidence type="ECO:0000313" key="9">
    <source>
        <dbReference type="EMBL" id="TDH67151.1"/>
    </source>
</evidence>
<name>A0A976FIC3_BRELC</name>
<dbReference type="InterPro" id="IPR050430">
    <property type="entry name" value="Peptidase_S1"/>
</dbReference>
<evidence type="ECO:0000256" key="2">
    <source>
        <dbReference type="ARBA" id="ARBA00022525"/>
    </source>
</evidence>
<dbReference type="PROSITE" id="PS50240">
    <property type="entry name" value="TRYPSIN_DOM"/>
    <property type="match status" value="1"/>
</dbReference>
<dbReference type="GO" id="GO:0004252">
    <property type="term" value="F:serine-type endopeptidase activity"/>
    <property type="evidence" value="ECO:0007669"/>
    <property type="project" value="InterPro"/>
</dbReference>
<dbReference type="GeneID" id="94347688"/>
<dbReference type="Proteomes" id="UP000294530">
    <property type="component" value="Unassembled WGS sequence"/>
</dbReference>
<dbReference type="PANTHER" id="PTHR24276:SF98">
    <property type="entry name" value="FI18310P1-RELATED"/>
    <property type="match status" value="1"/>
</dbReference>
<dbReference type="GO" id="GO:0005576">
    <property type="term" value="C:extracellular region"/>
    <property type="evidence" value="ECO:0007669"/>
    <property type="project" value="UniProtKB-SubCell"/>
</dbReference>
<reference evidence="9 10" key="1">
    <citation type="journal article" date="2021" name="Genome Biol.">
        <title>AFLAP: assembly-free linkage analysis pipeline using k-mers from genome sequencing data.</title>
        <authorList>
            <person name="Fletcher K."/>
            <person name="Zhang L."/>
            <person name="Gil J."/>
            <person name="Han R."/>
            <person name="Cavanaugh K."/>
            <person name="Michelmore R."/>
        </authorList>
    </citation>
    <scope>NUCLEOTIDE SEQUENCE [LARGE SCALE GENOMIC DNA]</scope>
    <source>
        <strain evidence="9 10">SF5</strain>
    </source>
</reference>
<organism evidence="9 10">
    <name type="scientific">Bremia lactucae</name>
    <name type="common">Lettuce downy mildew</name>
    <dbReference type="NCBI Taxonomy" id="4779"/>
    <lineage>
        <taxon>Eukaryota</taxon>
        <taxon>Sar</taxon>
        <taxon>Stramenopiles</taxon>
        <taxon>Oomycota</taxon>
        <taxon>Peronosporomycetes</taxon>
        <taxon>Peronosporales</taxon>
        <taxon>Peronosporaceae</taxon>
        <taxon>Bremia</taxon>
    </lineage>
</organism>
<dbReference type="SUPFAM" id="SSF50494">
    <property type="entry name" value="Trypsin-like serine proteases"/>
    <property type="match status" value="1"/>
</dbReference>
<feature type="domain" description="Peptidase S1" evidence="8">
    <location>
        <begin position="29"/>
        <end position="259"/>
    </location>
</feature>
<dbReference type="AlphaFoldDB" id="A0A976FIC3"/>
<keyword evidence="5" id="KW-1015">Disulfide bond</keyword>
<evidence type="ECO:0000256" key="4">
    <source>
        <dbReference type="ARBA" id="ARBA00023026"/>
    </source>
</evidence>
<dbReference type="InterPro" id="IPR001254">
    <property type="entry name" value="Trypsin_dom"/>
</dbReference>
<feature type="signal peptide" evidence="7">
    <location>
        <begin position="1"/>
        <end position="19"/>
    </location>
</feature>
<sequence length="269" mass="29457">MKIFVPFVAASMAIAGVASDAQHTSRQLIVGGEETFEGNHPFVVSLRLKKPDETLCHGALISPNVVLTTIFCGLTEPEHYRLNYATIGAYYSRGMLNAEGDRDGEHLKILKTINHPDFEHPTNSVDIAVLILEKESTFKPIGLPTSSEIDLKTPLRTFGWGSTYYATESEADQSFRMKTILLNPMTQNECSKAYENITNSFFCASGENQGGLCIGDNGNPAIDEKKEVVVGISSHGKGCNNNVLSNVGAVTEWLQEIIKQYAPKQSQVK</sequence>
<feature type="chain" id="PRO_5037133739" description="Peptidase S1 domain-containing protein" evidence="7">
    <location>
        <begin position="20"/>
        <end position="269"/>
    </location>
</feature>
<accession>A0A976FIC3</accession>
<evidence type="ECO:0000256" key="5">
    <source>
        <dbReference type="ARBA" id="ARBA00023157"/>
    </source>
</evidence>
<dbReference type="Gene3D" id="2.40.10.10">
    <property type="entry name" value="Trypsin-like serine proteases"/>
    <property type="match status" value="1"/>
</dbReference>
<dbReference type="InterPro" id="IPR043504">
    <property type="entry name" value="Peptidase_S1_PA_chymotrypsin"/>
</dbReference>
<evidence type="ECO:0000313" key="10">
    <source>
        <dbReference type="Proteomes" id="UP000294530"/>
    </source>
</evidence>
<dbReference type="GO" id="GO:0006508">
    <property type="term" value="P:proteolysis"/>
    <property type="evidence" value="ECO:0007669"/>
    <property type="project" value="InterPro"/>
</dbReference>
<dbReference type="SMART" id="SM00020">
    <property type="entry name" value="Tryp_SPc"/>
    <property type="match status" value="1"/>
</dbReference>
<dbReference type="RefSeq" id="XP_067816650.1">
    <property type="nucleotide sequence ID" value="XM_067962017.1"/>
</dbReference>
<keyword evidence="3 7" id="KW-0732">Signal</keyword>
<evidence type="ECO:0000256" key="3">
    <source>
        <dbReference type="ARBA" id="ARBA00022729"/>
    </source>
</evidence>
<gene>
    <name evidence="9" type="ORF">CCR75_003926</name>
</gene>
<dbReference type="KEGG" id="blac:94347688"/>
<protein>
    <recommendedName>
        <fullName evidence="8">Peptidase S1 domain-containing protein</fullName>
    </recommendedName>
</protein>
<comment type="caution">
    <text evidence="9">The sequence shown here is derived from an EMBL/GenBank/DDBJ whole genome shotgun (WGS) entry which is preliminary data.</text>
</comment>
<proteinExistence type="predicted"/>
<evidence type="ECO:0000256" key="1">
    <source>
        <dbReference type="ARBA" id="ARBA00004613"/>
    </source>
</evidence>
<dbReference type="PANTHER" id="PTHR24276">
    <property type="entry name" value="POLYSERASE-RELATED"/>
    <property type="match status" value="1"/>
</dbReference>
<keyword evidence="6" id="KW-0325">Glycoprotein</keyword>
<dbReference type="EMBL" id="SHOA02000006">
    <property type="protein sequence ID" value="TDH67151.1"/>
    <property type="molecule type" value="Genomic_DNA"/>
</dbReference>
<dbReference type="InterPro" id="IPR009003">
    <property type="entry name" value="Peptidase_S1_PA"/>
</dbReference>
<keyword evidence="10" id="KW-1185">Reference proteome</keyword>
<evidence type="ECO:0000259" key="8">
    <source>
        <dbReference type="PROSITE" id="PS50240"/>
    </source>
</evidence>